<feature type="signal peptide" evidence="1">
    <location>
        <begin position="1"/>
        <end position="36"/>
    </location>
</feature>
<dbReference type="PANTHER" id="PTHR32026">
    <property type="entry name" value="METHYLTRANSFERASE-LIKE PROTEIN 24"/>
    <property type="match status" value="1"/>
</dbReference>
<sequence length="345" mass="38505">MAACSSALPSVFTLVLSLLLLLQLLVSLIAPRDSSAPDFTVISISSHESGSLDSSVDARSDSAPELWQNEETAARLRAYADENELNSRQATDRKLVLQPWTSGQTSFSDEVQRLIQFITTPEVNCSRWQGSVESGSAYAGGSSEALCFNNWAPGRPCVAYSFSLDGKDAVILESTLSMRCEVHRFDPSTRRKHGSGSGYGSVQHHQAWLDWRRPHTRPHRGVLGTIPRRLVDIMDSLGHSMVHVLWADLESAEWRVLESWVQDGTLRRISQLILTVHLQWAGFEVGGTEAEVVRFWYSVLRALHSSGFRLTYSVPGPGHTVLRQQLPNTHSSYKLTWVRMGEQFK</sequence>
<dbReference type="Proteomes" id="UP000221080">
    <property type="component" value="Chromosome 24"/>
</dbReference>
<dbReference type="RefSeq" id="XP_017309943.1">
    <property type="nucleotide sequence ID" value="XM_017454454.3"/>
</dbReference>
<protein>
    <submittedName>
        <fullName evidence="3">Probable methyltransferase-like protein 24</fullName>
    </submittedName>
</protein>
<organism evidence="2 3">
    <name type="scientific">Ictalurus punctatus</name>
    <name type="common">Channel catfish</name>
    <name type="synonym">Silurus punctatus</name>
    <dbReference type="NCBI Taxonomy" id="7998"/>
    <lineage>
        <taxon>Eukaryota</taxon>
        <taxon>Metazoa</taxon>
        <taxon>Chordata</taxon>
        <taxon>Craniata</taxon>
        <taxon>Vertebrata</taxon>
        <taxon>Euteleostomi</taxon>
        <taxon>Actinopterygii</taxon>
        <taxon>Neopterygii</taxon>
        <taxon>Teleostei</taxon>
        <taxon>Ostariophysi</taxon>
        <taxon>Siluriformes</taxon>
        <taxon>Ictaluridae</taxon>
        <taxon>Ictalurus</taxon>
    </lineage>
</organism>
<evidence type="ECO:0000313" key="2">
    <source>
        <dbReference type="Proteomes" id="UP000221080"/>
    </source>
</evidence>
<proteinExistence type="predicted"/>
<dbReference type="OMA" id="LEVQLWA"/>
<dbReference type="KEGG" id="ipu:108257055"/>
<keyword evidence="2" id="KW-1185">Reference proteome</keyword>
<accession>A0A2D0PTR0</accession>
<feature type="chain" id="PRO_5013152631" evidence="1">
    <location>
        <begin position="37"/>
        <end position="345"/>
    </location>
</feature>
<name>A0A2D0PTR0_ICTPU</name>
<keyword evidence="1" id="KW-0732">Signal</keyword>
<reference evidence="3" key="2">
    <citation type="submission" date="2025-08" db="UniProtKB">
        <authorList>
            <consortium name="RefSeq"/>
        </authorList>
    </citation>
    <scope>IDENTIFICATION</scope>
    <source>
        <tissue evidence="3">Blood</tissue>
    </source>
</reference>
<dbReference type="GeneID" id="108257055"/>
<dbReference type="PANTHER" id="PTHR32026:SF23">
    <property type="entry name" value="METHYLTRANSFERASE-LIKE PROTEIN 24"/>
    <property type="match status" value="1"/>
</dbReference>
<dbReference type="AlphaFoldDB" id="A0A2D0PTR0"/>
<dbReference type="InterPro" id="IPR026913">
    <property type="entry name" value="METTL24"/>
</dbReference>
<evidence type="ECO:0000256" key="1">
    <source>
        <dbReference type="SAM" id="SignalP"/>
    </source>
</evidence>
<dbReference type="OrthoDB" id="10006218at2759"/>
<gene>
    <name evidence="3" type="primary">LOC108257055</name>
</gene>
<reference evidence="2" key="1">
    <citation type="journal article" date="2016" name="Nat. Commun.">
        <title>The channel catfish genome sequence provides insights into the evolution of scale formation in teleosts.</title>
        <authorList>
            <person name="Liu Z."/>
            <person name="Liu S."/>
            <person name="Yao J."/>
            <person name="Bao L."/>
            <person name="Zhang J."/>
            <person name="Li Y."/>
            <person name="Jiang C."/>
            <person name="Sun L."/>
            <person name="Wang R."/>
            <person name="Zhang Y."/>
            <person name="Zhou T."/>
            <person name="Zeng Q."/>
            <person name="Fu Q."/>
            <person name="Gao S."/>
            <person name="Li N."/>
            <person name="Koren S."/>
            <person name="Jiang Y."/>
            <person name="Zimin A."/>
            <person name="Xu P."/>
            <person name="Phillippy A.M."/>
            <person name="Geng X."/>
            <person name="Song L."/>
            <person name="Sun F."/>
            <person name="Li C."/>
            <person name="Wang X."/>
            <person name="Chen A."/>
            <person name="Jin Y."/>
            <person name="Yuan Z."/>
            <person name="Yang Y."/>
            <person name="Tan S."/>
            <person name="Peatman E."/>
            <person name="Lu J."/>
            <person name="Qin Z."/>
            <person name="Dunham R."/>
            <person name="Li Z."/>
            <person name="Sonstegard T."/>
            <person name="Feng J."/>
            <person name="Danzmann R.G."/>
            <person name="Schroeder S."/>
            <person name="Scheffler B."/>
            <person name="Duke M.V."/>
            <person name="Ballard L."/>
            <person name="Kucuktas H."/>
            <person name="Kaltenboeck L."/>
            <person name="Liu H."/>
            <person name="Armbruster J."/>
            <person name="Xie Y."/>
            <person name="Kirby M.L."/>
            <person name="Tian Y."/>
            <person name="Flanagan M.E."/>
            <person name="Mu W."/>
            <person name="Waldbieser G.C."/>
        </authorList>
    </citation>
    <scope>NUCLEOTIDE SEQUENCE [LARGE SCALE GENOMIC DNA]</scope>
    <source>
        <strain evidence="2">SDA103</strain>
    </source>
</reference>
<evidence type="ECO:0000313" key="3">
    <source>
        <dbReference type="RefSeq" id="XP_017309943.1"/>
    </source>
</evidence>